<dbReference type="AlphaFoldDB" id="A0A7S4ATS5"/>
<dbReference type="GO" id="GO:0006506">
    <property type="term" value="P:GPI anchor biosynthetic process"/>
    <property type="evidence" value="ECO:0007669"/>
    <property type="project" value="InterPro"/>
</dbReference>
<keyword evidence="2" id="KW-0472">Membrane</keyword>
<dbReference type="GO" id="GO:0016757">
    <property type="term" value="F:glycosyltransferase activity"/>
    <property type="evidence" value="ECO:0007669"/>
    <property type="project" value="InterPro"/>
</dbReference>
<evidence type="ECO:0000313" key="3">
    <source>
        <dbReference type="EMBL" id="CAE0726774.1"/>
    </source>
</evidence>
<feature type="region of interest" description="Disordered" evidence="1">
    <location>
        <begin position="79"/>
        <end position="99"/>
    </location>
</feature>
<reference evidence="3" key="1">
    <citation type="submission" date="2021-01" db="EMBL/GenBank/DDBJ databases">
        <authorList>
            <person name="Corre E."/>
            <person name="Pelletier E."/>
            <person name="Niang G."/>
            <person name="Scheremetjew M."/>
            <person name="Finn R."/>
            <person name="Kale V."/>
            <person name="Holt S."/>
            <person name="Cochrane G."/>
            <person name="Meng A."/>
            <person name="Brown T."/>
            <person name="Cohen L."/>
        </authorList>
    </citation>
    <scope>NUCLEOTIDE SEQUENCE</scope>
    <source>
        <strain evidence="3">10249 10 AB</strain>
    </source>
</reference>
<accession>A0A7S4ATS5</accession>
<evidence type="ECO:0000256" key="2">
    <source>
        <dbReference type="SAM" id="Phobius"/>
    </source>
</evidence>
<protein>
    <submittedName>
        <fullName evidence="3">Uncharacterized protein</fullName>
    </submittedName>
</protein>
<feature type="transmembrane region" description="Helical" evidence="2">
    <location>
        <begin position="38"/>
        <end position="58"/>
    </location>
</feature>
<dbReference type="PANTHER" id="PTHR31410">
    <property type="entry name" value="TRANSMEMBRANE PROTEIN 246"/>
    <property type="match status" value="1"/>
</dbReference>
<proteinExistence type="predicted"/>
<name>A0A7S4ATS5_9STRA</name>
<dbReference type="EMBL" id="HBIX01029024">
    <property type="protein sequence ID" value="CAE0726774.1"/>
    <property type="molecule type" value="Transcribed_RNA"/>
</dbReference>
<keyword evidence="2" id="KW-0812">Transmembrane</keyword>
<keyword evidence="2" id="KW-1133">Transmembrane helix</keyword>
<gene>
    <name evidence="3" type="ORF">PAUS00366_LOCUS19534</name>
</gene>
<dbReference type="InterPro" id="IPR029675">
    <property type="entry name" value="PGAP4"/>
</dbReference>
<evidence type="ECO:0000256" key="1">
    <source>
        <dbReference type="SAM" id="MobiDB-lite"/>
    </source>
</evidence>
<organism evidence="3">
    <name type="scientific">Pseudo-nitzschia australis</name>
    <dbReference type="NCBI Taxonomy" id="44445"/>
    <lineage>
        <taxon>Eukaryota</taxon>
        <taxon>Sar</taxon>
        <taxon>Stramenopiles</taxon>
        <taxon>Ochrophyta</taxon>
        <taxon>Bacillariophyta</taxon>
        <taxon>Bacillariophyceae</taxon>
        <taxon>Bacillariophycidae</taxon>
        <taxon>Bacillariales</taxon>
        <taxon>Bacillariaceae</taxon>
        <taxon>Pseudo-nitzschia</taxon>
    </lineage>
</organism>
<sequence>MAFAKQTKYQKSTTTVRVPGTRTRTRTCRNLVMSKNNCLYLVFALSVVANIYTQLPVLRSALSAETPSEVVPVVAETLPSERVEAPPENKAPPRKYPPPDLLHENYGTLAVQEEARRHDRLIVESVAYFGSMTASDVAEMNAVGRKHTNASDLCITIFSANREMPYLHALLMALFTGQKLERLLSFAQFNILNTEHRPERAEFPRMRDLARFEFVNFYNASELHPLPADTNFNVHFRRDTITALDICIESKLPYCLVLEDDAVTSTGFIDNLERFVIQPLKNHEIQAAFVQLFAHTSNPWTSAHVQNEEYVSSGQFEADRSKTNRERRSKGLAPYTPHFEIKEMAWEFGTVGNLYSLDTARRLRGFLDAYGTDAWPEPADYLMSKGFLDILGLRKAKVEPSLVNHIGFYSEREKEIKMSHTDVRFLFDPGEW</sequence>
<dbReference type="PANTHER" id="PTHR31410:SF1">
    <property type="entry name" value="POST-GPI ATTACHMENT TO PROTEINS FACTOR 4"/>
    <property type="match status" value="1"/>
</dbReference>
<dbReference type="GO" id="GO:0000139">
    <property type="term" value="C:Golgi membrane"/>
    <property type="evidence" value="ECO:0007669"/>
    <property type="project" value="InterPro"/>
</dbReference>